<keyword evidence="2" id="KW-1185">Reference proteome</keyword>
<dbReference type="AlphaFoldDB" id="A0A1J7IFF9"/>
<sequence length="56" mass="5577">MHKLWLSPNVDLGVPFQDVAIAWCWCPPLGGDALGAGALGGGALGGGDVGCSWLVA</sequence>
<dbReference type="Proteomes" id="UP000182658">
    <property type="component" value="Unassembled WGS sequence"/>
</dbReference>
<dbReference type="EMBL" id="KV875100">
    <property type="protein sequence ID" value="OIW26439.1"/>
    <property type="molecule type" value="Genomic_DNA"/>
</dbReference>
<gene>
    <name evidence="1" type="ORF">CONLIGDRAFT_634712</name>
</gene>
<accession>A0A1J7IFF9</accession>
<proteinExistence type="predicted"/>
<name>A0A1J7IFF9_9PEZI</name>
<dbReference type="InParanoid" id="A0A1J7IFF9"/>
<protein>
    <submittedName>
        <fullName evidence="1">Uncharacterized protein</fullName>
    </submittedName>
</protein>
<organism evidence="1 2">
    <name type="scientific">Coniochaeta ligniaria NRRL 30616</name>
    <dbReference type="NCBI Taxonomy" id="1408157"/>
    <lineage>
        <taxon>Eukaryota</taxon>
        <taxon>Fungi</taxon>
        <taxon>Dikarya</taxon>
        <taxon>Ascomycota</taxon>
        <taxon>Pezizomycotina</taxon>
        <taxon>Sordariomycetes</taxon>
        <taxon>Sordariomycetidae</taxon>
        <taxon>Coniochaetales</taxon>
        <taxon>Coniochaetaceae</taxon>
        <taxon>Coniochaeta</taxon>
    </lineage>
</organism>
<reference evidence="1 2" key="1">
    <citation type="submission" date="2016-10" db="EMBL/GenBank/DDBJ databases">
        <title>Draft genome sequence of Coniochaeta ligniaria NRRL30616, a lignocellulolytic fungus for bioabatement of inhibitors in plant biomass hydrolysates.</title>
        <authorList>
            <consortium name="DOE Joint Genome Institute"/>
            <person name="Jimenez D.J."/>
            <person name="Hector R.E."/>
            <person name="Riley R."/>
            <person name="Sun H."/>
            <person name="Grigoriev I.V."/>
            <person name="Van Elsas J.D."/>
            <person name="Nichols N.N."/>
        </authorList>
    </citation>
    <scope>NUCLEOTIDE SEQUENCE [LARGE SCALE GENOMIC DNA]</scope>
    <source>
        <strain evidence="1 2">NRRL 30616</strain>
    </source>
</reference>
<evidence type="ECO:0000313" key="1">
    <source>
        <dbReference type="EMBL" id="OIW26439.1"/>
    </source>
</evidence>
<evidence type="ECO:0000313" key="2">
    <source>
        <dbReference type="Proteomes" id="UP000182658"/>
    </source>
</evidence>